<dbReference type="Pfam" id="PF13947">
    <property type="entry name" value="GUB_WAK_bind"/>
    <property type="match status" value="1"/>
</dbReference>
<feature type="chain" id="PRO_5035714999" description="Wall-associated receptor kinase C-terminal domain-containing protein" evidence="4">
    <location>
        <begin position="22"/>
        <end position="234"/>
    </location>
</feature>
<reference evidence="8" key="1">
    <citation type="journal article" date="2013" name="Nature">
        <title>Draft genome of the wheat A-genome progenitor Triticum urartu.</title>
        <authorList>
            <person name="Ling H.Q."/>
            <person name="Zhao S."/>
            <person name="Liu D."/>
            <person name="Wang J."/>
            <person name="Sun H."/>
            <person name="Zhang C."/>
            <person name="Fan H."/>
            <person name="Li D."/>
            <person name="Dong L."/>
            <person name="Tao Y."/>
            <person name="Gao C."/>
            <person name="Wu H."/>
            <person name="Li Y."/>
            <person name="Cui Y."/>
            <person name="Guo X."/>
            <person name="Zheng S."/>
            <person name="Wang B."/>
            <person name="Yu K."/>
            <person name="Liang Q."/>
            <person name="Yang W."/>
            <person name="Lou X."/>
            <person name="Chen J."/>
            <person name="Feng M."/>
            <person name="Jian J."/>
            <person name="Zhang X."/>
            <person name="Luo G."/>
            <person name="Jiang Y."/>
            <person name="Liu J."/>
            <person name="Wang Z."/>
            <person name="Sha Y."/>
            <person name="Zhang B."/>
            <person name="Wu H."/>
            <person name="Tang D."/>
            <person name="Shen Q."/>
            <person name="Xue P."/>
            <person name="Zou S."/>
            <person name="Wang X."/>
            <person name="Liu X."/>
            <person name="Wang F."/>
            <person name="Yang Y."/>
            <person name="An X."/>
            <person name="Dong Z."/>
            <person name="Zhang K."/>
            <person name="Zhang X."/>
            <person name="Luo M.C."/>
            <person name="Dvorak J."/>
            <person name="Tong Y."/>
            <person name="Wang J."/>
            <person name="Yang H."/>
            <person name="Li Z."/>
            <person name="Wang D."/>
            <person name="Zhang A."/>
            <person name="Wang J."/>
        </authorList>
    </citation>
    <scope>NUCLEOTIDE SEQUENCE</scope>
    <source>
        <strain evidence="8">cv. G1812</strain>
    </source>
</reference>
<evidence type="ECO:0000259" key="5">
    <source>
        <dbReference type="Pfam" id="PF13947"/>
    </source>
</evidence>
<evidence type="ECO:0000256" key="2">
    <source>
        <dbReference type="ARBA" id="ARBA00022729"/>
    </source>
</evidence>
<dbReference type="Proteomes" id="UP000015106">
    <property type="component" value="Unassembled WGS sequence"/>
</dbReference>
<dbReference type="InterPro" id="IPR032872">
    <property type="entry name" value="WAK_assoc_C"/>
</dbReference>
<dbReference type="Pfam" id="PF14380">
    <property type="entry name" value="WAK_assoc"/>
    <property type="match status" value="1"/>
</dbReference>
<evidence type="ECO:0000256" key="1">
    <source>
        <dbReference type="ARBA" id="ARBA00004167"/>
    </source>
</evidence>
<dbReference type="InterPro" id="IPR025287">
    <property type="entry name" value="WAK_GUB"/>
</dbReference>
<keyword evidence="8" id="KW-1185">Reference proteome</keyword>
<dbReference type="GO" id="GO:0030247">
    <property type="term" value="F:polysaccharide binding"/>
    <property type="evidence" value="ECO:0007669"/>
    <property type="project" value="InterPro"/>
</dbReference>
<dbReference type="Gramene" id="TuG1812S0003332400.01.T01">
    <property type="protein sequence ID" value="TuG1812S0003332400.01.T01.s_cds27106"/>
    <property type="gene ID" value="TuG1812S0003332400.01"/>
</dbReference>
<dbReference type="AlphaFoldDB" id="A0A8R7VIS6"/>
<evidence type="ECO:0008006" key="9">
    <source>
        <dbReference type="Google" id="ProtNLM"/>
    </source>
</evidence>
<keyword evidence="2 4" id="KW-0732">Signal</keyword>
<keyword evidence="3" id="KW-0325">Glycoprotein</keyword>
<evidence type="ECO:0000313" key="8">
    <source>
        <dbReference type="Proteomes" id="UP000015106"/>
    </source>
</evidence>
<feature type="signal peptide" evidence="4">
    <location>
        <begin position="1"/>
        <end position="21"/>
    </location>
</feature>
<evidence type="ECO:0000256" key="3">
    <source>
        <dbReference type="ARBA" id="ARBA00023180"/>
    </source>
</evidence>
<name>A0A8R7VIS6_TRIUA</name>
<dbReference type="PANTHER" id="PTHR33138">
    <property type="entry name" value="OS01G0690200 PROTEIN"/>
    <property type="match status" value="1"/>
</dbReference>
<reference evidence="7" key="2">
    <citation type="submission" date="2022-06" db="UniProtKB">
        <authorList>
            <consortium name="EnsemblPlants"/>
        </authorList>
    </citation>
    <scope>IDENTIFICATION</scope>
</reference>
<evidence type="ECO:0000256" key="4">
    <source>
        <dbReference type="SAM" id="SignalP"/>
    </source>
</evidence>
<feature type="domain" description="Wall-associated receptor kinase galacturonan-binding" evidence="5">
    <location>
        <begin position="27"/>
        <end position="90"/>
    </location>
</feature>
<sequence>MIPLLPLLLASFLRLPPLVSAQDLATCSPKTCGDLTVAYPFWMEEKDQQPCGSPSFQINCDGGQAFLSRSLLGQYQVLQIFAENSSFIAVDNNLPLDDGCPKWWFNISLSLGLGPYTFSKKNREQQQATPPGFLRTGCANESFYRLGGDYGNQRERSQLPPSCRLAVVPVLDFAKGSDYAASMRQGFLLEWTVASDDCSNCVASGGRCRYANDGMGFSCSCSDGVRPDKCGEFR</sequence>
<feature type="domain" description="Wall-associated receptor kinase C-terminal" evidence="6">
    <location>
        <begin position="153"/>
        <end position="224"/>
    </location>
</feature>
<evidence type="ECO:0000259" key="6">
    <source>
        <dbReference type="Pfam" id="PF14380"/>
    </source>
</evidence>
<organism evidence="7 8">
    <name type="scientific">Triticum urartu</name>
    <name type="common">Red wild einkorn</name>
    <name type="synonym">Crithodium urartu</name>
    <dbReference type="NCBI Taxonomy" id="4572"/>
    <lineage>
        <taxon>Eukaryota</taxon>
        <taxon>Viridiplantae</taxon>
        <taxon>Streptophyta</taxon>
        <taxon>Embryophyta</taxon>
        <taxon>Tracheophyta</taxon>
        <taxon>Spermatophyta</taxon>
        <taxon>Magnoliopsida</taxon>
        <taxon>Liliopsida</taxon>
        <taxon>Poales</taxon>
        <taxon>Poaceae</taxon>
        <taxon>BOP clade</taxon>
        <taxon>Pooideae</taxon>
        <taxon>Triticodae</taxon>
        <taxon>Triticeae</taxon>
        <taxon>Triticinae</taxon>
        <taxon>Triticum</taxon>
    </lineage>
</organism>
<accession>A0A8R7VIS6</accession>
<evidence type="ECO:0000313" key="7">
    <source>
        <dbReference type="EnsemblPlants" id="TuG1812S0003332400.01.T01.s_cds27106"/>
    </source>
</evidence>
<dbReference type="EnsemblPlants" id="TuG1812S0003332400.01.T01">
    <property type="protein sequence ID" value="TuG1812S0003332400.01.T01.s_cds27106"/>
    <property type="gene ID" value="TuG1812S0003332400.01"/>
</dbReference>
<proteinExistence type="predicted"/>
<comment type="subcellular location">
    <subcellularLocation>
        <location evidence="1">Membrane</location>
        <topology evidence="1">Single-pass membrane protein</topology>
    </subcellularLocation>
</comment>
<dbReference type="GO" id="GO:0016020">
    <property type="term" value="C:membrane"/>
    <property type="evidence" value="ECO:0007669"/>
    <property type="project" value="UniProtKB-SubCell"/>
</dbReference>
<dbReference type="PANTHER" id="PTHR33138:SF56">
    <property type="entry name" value="OS01G0137282 PROTEIN"/>
    <property type="match status" value="1"/>
</dbReference>
<protein>
    <recommendedName>
        <fullName evidence="9">Wall-associated receptor kinase C-terminal domain-containing protein</fullName>
    </recommendedName>
</protein>